<protein>
    <submittedName>
        <fullName evidence="2">Uncharacterized protein</fullName>
    </submittedName>
</protein>
<gene>
    <name evidence="2" type="ORF">RSP_7589</name>
</gene>
<name>U5NRL8_CERS4</name>
<dbReference type="STRING" id="272943.RSP_7589"/>
<proteinExistence type="predicted"/>
<dbReference type="KEGG" id="rsp:RSP_7589"/>
<dbReference type="EMBL" id="CP000144">
    <property type="protein sequence ID" value="AGY32455.1"/>
    <property type="molecule type" value="Genomic_DNA"/>
</dbReference>
<feature type="compositionally biased region" description="Pro residues" evidence="1">
    <location>
        <begin position="12"/>
        <end position="21"/>
    </location>
</feature>
<evidence type="ECO:0000313" key="2">
    <source>
        <dbReference type="EMBL" id="AGY32455.1"/>
    </source>
</evidence>
<feature type="region of interest" description="Disordered" evidence="1">
    <location>
        <begin position="1"/>
        <end position="30"/>
    </location>
</feature>
<reference evidence="3" key="1">
    <citation type="submission" date="2005-09" db="EMBL/GenBank/DDBJ databases">
        <title>Complete sequence of chromosome 2 of Rhodobacter sphaeroides 2.4.1.</title>
        <authorList>
            <person name="Copeland A."/>
            <person name="Lucas S."/>
            <person name="Lapidus A."/>
            <person name="Barry K."/>
            <person name="Detter J.C."/>
            <person name="Glavina T."/>
            <person name="Hammon N."/>
            <person name="Israni S."/>
            <person name="Pitluck S."/>
            <person name="Richardson P."/>
            <person name="Mackenzie C."/>
            <person name="Choudhary M."/>
            <person name="Larimer F."/>
            <person name="Hauser L.J."/>
            <person name="Land M."/>
            <person name="Donohue T.J."/>
            <person name="Kaplan S."/>
        </authorList>
    </citation>
    <scope>NUCLEOTIDE SEQUENCE [LARGE SCALE GENOMIC DNA]</scope>
    <source>
        <strain evidence="3">ATCC 17023 / DSM 158 / JCM 6121 / CCUG 31486 / LMG 2827 / NBRC 12203 / NCIMB 8253 / ATH 2.4.1.</strain>
    </source>
</reference>
<dbReference type="Proteomes" id="UP000002703">
    <property type="component" value="Chromosome 2"/>
</dbReference>
<sequence>MMQPDPAEAAHPPMPQRPLPGPGCDRNLSHVSPRAPASFCGLGTSVIAPSTFPIILSAEVRQTTDTALSLPLRPTGRTVGAADGNRVAPRGLMTGCASPAERRAGCRLARARRLWVGRARVQADPPAATG</sequence>
<organism evidence="2 3">
    <name type="scientific">Cereibacter sphaeroides (strain ATCC 17023 / DSM 158 / JCM 6121 / CCUG 31486 / LMG 2827 / NBRC 12203 / NCIMB 8253 / ATH 2.4.1.)</name>
    <name type="common">Rhodobacter sphaeroides</name>
    <dbReference type="NCBI Taxonomy" id="272943"/>
    <lineage>
        <taxon>Bacteria</taxon>
        <taxon>Pseudomonadati</taxon>
        <taxon>Pseudomonadota</taxon>
        <taxon>Alphaproteobacteria</taxon>
        <taxon>Rhodobacterales</taxon>
        <taxon>Paracoccaceae</taxon>
        <taxon>Cereibacter</taxon>
    </lineage>
</organism>
<dbReference type="AlphaFoldDB" id="U5NRL8"/>
<keyword evidence="3" id="KW-1185">Reference proteome</keyword>
<evidence type="ECO:0000256" key="1">
    <source>
        <dbReference type="SAM" id="MobiDB-lite"/>
    </source>
</evidence>
<accession>U5NRL8</accession>
<evidence type="ECO:0000313" key="3">
    <source>
        <dbReference type="Proteomes" id="UP000002703"/>
    </source>
</evidence>
<dbReference type="EnsemblBacteria" id="AGY32455">
    <property type="protein sequence ID" value="AGY32455"/>
    <property type="gene ID" value="RSP_7589"/>
</dbReference>